<dbReference type="EMBL" id="CM041554">
    <property type="protein sequence ID" value="KAI3351447.1"/>
    <property type="molecule type" value="Genomic_DNA"/>
</dbReference>
<comment type="caution">
    <text evidence="1">The sequence shown here is derived from an EMBL/GenBank/DDBJ whole genome shotgun (WGS) entry which is preliminary data.</text>
</comment>
<accession>A0ACB8V6W7</accession>
<reference evidence="1" key="1">
    <citation type="submission" date="2022-04" db="EMBL/GenBank/DDBJ databases">
        <title>Jade perch genome.</title>
        <authorList>
            <person name="Chao B."/>
        </authorList>
    </citation>
    <scope>NUCLEOTIDE SEQUENCE</scope>
    <source>
        <strain evidence="1">CB-2022</strain>
    </source>
</reference>
<evidence type="ECO:0000313" key="2">
    <source>
        <dbReference type="Proteomes" id="UP000831701"/>
    </source>
</evidence>
<protein>
    <submittedName>
        <fullName evidence="1">Uncharacterized protein</fullName>
    </submittedName>
</protein>
<dbReference type="Proteomes" id="UP000831701">
    <property type="component" value="Chromosome 24"/>
</dbReference>
<keyword evidence="2" id="KW-1185">Reference proteome</keyword>
<sequence>MACGTPEAADGYWQAKRYADRAVAVGGEVEEGWRSLKQLNNCAAAVPLGVDEIGPGYLKDLDVVWLSWLTRLCKIAWTSGGSASRVANWGGGPTFSRWGTRGCVPTIGGSHSSASLGRSHARVLERRVPTLGFRRNNVVFVLARGTVDQLQLFTLGRVLEGAWEFAQAVYMCFVDLEKAYDHVPRGTRCSMVGEGLSLGRFAAKCEAAGMRISICKSEVMVLSRKRVDCPLRVGEEFLPQVEEFKYLGVLFTSEGKMEREMDRRIGAASAVLQTLVRSVVVKRELSQKAKLSIYWSIYIPTLTYDHELWVMTERTDEIVDTSG</sequence>
<organism evidence="1 2">
    <name type="scientific">Scortum barcoo</name>
    <name type="common">barcoo grunter</name>
    <dbReference type="NCBI Taxonomy" id="214431"/>
    <lineage>
        <taxon>Eukaryota</taxon>
        <taxon>Metazoa</taxon>
        <taxon>Chordata</taxon>
        <taxon>Craniata</taxon>
        <taxon>Vertebrata</taxon>
        <taxon>Euteleostomi</taxon>
        <taxon>Actinopterygii</taxon>
        <taxon>Neopterygii</taxon>
        <taxon>Teleostei</taxon>
        <taxon>Neoteleostei</taxon>
        <taxon>Acanthomorphata</taxon>
        <taxon>Eupercaria</taxon>
        <taxon>Centrarchiformes</taxon>
        <taxon>Terapontoidei</taxon>
        <taxon>Terapontidae</taxon>
        <taxon>Scortum</taxon>
    </lineage>
</organism>
<name>A0ACB8V6W7_9TELE</name>
<proteinExistence type="predicted"/>
<gene>
    <name evidence="1" type="ORF">L3Q82_020304</name>
</gene>
<evidence type="ECO:0000313" key="1">
    <source>
        <dbReference type="EMBL" id="KAI3351447.1"/>
    </source>
</evidence>